<organism evidence="10 11">
    <name type="scientific">Meganyctiphanes norvegica</name>
    <name type="common">Northern krill</name>
    <name type="synonym">Thysanopoda norvegica</name>
    <dbReference type="NCBI Taxonomy" id="48144"/>
    <lineage>
        <taxon>Eukaryota</taxon>
        <taxon>Metazoa</taxon>
        <taxon>Ecdysozoa</taxon>
        <taxon>Arthropoda</taxon>
        <taxon>Crustacea</taxon>
        <taxon>Multicrustacea</taxon>
        <taxon>Malacostraca</taxon>
        <taxon>Eumalacostraca</taxon>
        <taxon>Eucarida</taxon>
        <taxon>Euphausiacea</taxon>
        <taxon>Euphausiidae</taxon>
        <taxon>Meganyctiphanes</taxon>
    </lineage>
</organism>
<dbReference type="InterPro" id="IPR003000">
    <property type="entry name" value="Sirtuin"/>
</dbReference>
<dbReference type="PROSITE" id="PS50305">
    <property type="entry name" value="SIRTUIN"/>
    <property type="match status" value="1"/>
</dbReference>
<comment type="caution">
    <text evidence="10">The sequence shown here is derived from an EMBL/GenBank/DDBJ whole genome shotgun (WGS) entry which is preliminary data.</text>
</comment>
<dbReference type="GO" id="GO:0000122">
    <property type="term" value="P:negative regulation of transcription by RNA polymerase II"/>
    <property type="evidence" value="ECO:0007669"/>
    <property type="project" value="TreeGrafter"/>
</dbReference>
<keyword evidence="5" id="KW-0520">NAD</keyword>
<dbReference type="PANTHER" id="PTHR11085:SF12">
    <property type="entry name" value="NAD-DEPENDENT PROTEIN DEACYLASE SIRTUIN-6"/>
    <property type="match status" value="1"/>
</dbReference>
<dbReference type="EMBL" id="CAXKWB010021318">
    <property type="protein sequence ID" value="CAL4123110.1"/>
    <property type="molecule type" value="Genomic_DNA"/>
</dbReference>
<keyword evidence="4 7" id="KW-0862">Zinc</keyword>
<dbReference type="Proteomes" id="UP001497623">
    <property type="component" value="Unassembled WGS sequence"/>
</dbReference>
<feature type="region of interest" description="Disordered" evidence="8">
    <location>
        <begin position="1"/>
        <end position="29"/>
    </location>
</feature>
<evidence type="ECO:0000259" key="9">
    <source>
        <dbReference type="PROSITE" id="PS50305"/>
    </source>
</evidence>
<evidence type="ECO:0000256" key="1">
    <source>
        <dbReference type="ARBA" id="ARBA00012928"/>
    </source>
</evidence>
<protein>
    <recommendedName>
        <fullName evidence="1">protein acetyllysine N-acetyltransferase</fullName>
        <ecNumber evidence="1">2.3.1.286</ecNumber>
    </recommendedName>
</protein>
<dbReference type="Gene3D" id="3.40.50.1220">
    <property type="entry name" value="TPP-binding domain"/>
    <property type="match status" value="1"/>
</dbReference>
<feature type="binding site" evidence="7">
    <location>
        <position position="179"/>
    </location>
    <ligand>
        <name>Zn(2+)</name>
        <dbReference type="ChEBI" id="CHEBI:29105"/>
    </ligand>
</feature>
<dbReference type="AlphaFoldDB" id="A0AAV2RFC8"/>
<evidence type="ECO:0000313" key="10">
    <source>
        <dbReference type="EMBL" id="CAL4123110.1"/>
    </source>
</evidence>
<evidence type="ECO:0000256" key="5">
    <source>
        <dbReference type="ARBA" id="ARBA00023027"/>
    </source>
</evidence>
<feature type="non-terminal residue" evidence="10">
    <location>
        <position position="432"/>
    </location>
</feature>
<dbReference type="GO" id="GO:0046872">
    <property type="term" value="F:metal ion binding"/>
    <property type="evidence" value="ECO:0007669"/>
    <property type="project" value="UniProtKB-KW"/>
</dbReference>
<keyword evidence="3 7" id="KW-0479">Metal-binding</keyword>
<evidence type="ECO:0000256" key="8">
    <source>
        <dbReference type="SAM" id="MobiDB-lite"/>
    </source>
</evidence>
<dbReference type="Pfam" id="PF02146">
    <property type="entry name" value="SIR2"/>
    <property type="match status" value="1"/>
</dbReference>
<evidence type="ECO:0000313" key="11">
    <source>
        <dbReference type="Proteomes" id="UP001497623"/>
    </source>
</evidence>
<feature type="binding site" evidence="7">
    <location>
        <position position="201"/>
    </location>
    <ligand>
        <name>Zn(2+)</name>
        <dbReference type="ChEBI" id="CHEBI:29105"/>
    </ligand>
</feature>
<feature type="binding site" evidence="7">
    <location>
        <position position="176"/>
    </location>
    <ligand>
        <name>Zn(2+)</name>
        <dbReference type="ChEBI" id="CHEBI:29105"/>
    </ligand>
</feature>
<keyword evidence="2" id="KW-0808">Transferase</keyword>
<accession>A0AAV2RFC8</accession>
<dbReference type="GO" id="GO:0046969">
    <property type="term" value="F:histone H3K9 deacetylase activity, NAD-dependent"/>
    <property type="evidence" value="ECO:0007669"/>
    <property type="project" value="TreeGrafter"/>
</dbReference>
<dbReference type="PANTHER" id="PTHR11085">
    <property type="entry name" value="NAD-DEPENDENT PROTEIN DEACYLASE SIRTUIN-5, MITOCHONDRIAL-RELATED"/>
    <property type="match status" value="1"/>
</dbReference>
<comment type="similarity">
    <text evidence="6">Belongs to the sirtuin family. Class IV subfamily.</text>
</comment>
<gene>
    <name evidence="10" type="ORF">MNOR_LOCUS23798</name>
</gene>
<evidence type="ECO:0000256" key="6">
    <source>
        <dbReference type="ARBA" id="ARBA00038170"/>
    </source>
</evidence>
<reference evidence="10 11" key="1">
    <citation type="submission" date="2024-05" db="EMBL/GenBank/DDBJ databases">
        <authorList>
            <person name="Wallberg A."/>
        </authorList>
    </citation>
    <scope>NUCLEOTIDE SEQUENCE [LARGE SCALE GENOMIC DNA]</scope>
</reference>
<sequence length="432" mass="49178">MTDKITSTSKAAAAASNTTSASTSSSTSNSKNLMYIPKFRNGSFYQYLTRLWDYPLKKFDSPEEVERKVCIFAEWVKESQHTVFHTGAGISTSAGIPDFRGPKGVWTLEKKGLKPDINVSWDDARPTLTHMAIVSLERKGKVQYVVSQNIDGLHLRSGLQRKKLSELHGSMFADKCNYCHRQFVRHGAVKTVGQKCQNLTCPGVRSNGRRCRGKMHDTVLDWEDGLPELDLDLSEMQSNAADLSISLGTTLQIIPSGNLPVNTKKRGGKFVIVNLQPTKQDRHADLIINTYVDDVMRRLLELLDIPLLQYRPEDDPMFITRHKLEKYFRENGLPVDLDNFVDYSGFEPTEWTIQGKWLKEKELVERNKSRKVISKKRQSQEDKVEDELKKKIKPTEAFANNYTKTLGSEFQSSVQCKSVNGNYFKNEIKKDD</sequence>
<dbReference type="EC" id="2.3.1.286" evidence="1"/>
<name>A0AAV2RFC8_MEGNR</name>
<feature type="binding site" evidence="7">
    <location>
        <position position="211"/>
    </location>
    <ligand>
        <name>Zn(2+)</name>
        <dbReference type="ChEBI" id="CHEBI:29105"/>
    </ligand>
</feature>
<feature type="active site" description="Proton acceptor" evidence="7">
    <location>
        <position position="168"/>
    </location>
</feature>
<dbReference type="GO" id="GO:0070403">
    <property type="term" value="F:NAD+ binding"/>
    <property type="evidence" value="ECO:0007669"/>
    <property type="project" value="InterPro"/>
</dbReference>
<dbReference type="InterPro" id="IPR026590">
    <property type="entry name" value="Ssirtuin_cat_dom"/>
</dbReference>
<keyword evidence="11" id="KW-1185">Reference proteome</keyword>
<dbReference type="InterPro" id="IPR050134">
    <property type="entry name" value="NAD-dep_sirtuin_deacylases"/>
</dbReference>
<dbReference type="GO" id="GO:0005634">
    <property type="term" value="C:nucleus"/>
    <property type="evidence" value="ECO:0007669"/>
    <property type="project" value="TreeGrafter"/>
</dbReference>
<evidence type="ECO:0000256" key="4">
    <source>
        <dbReference type="ARBA" id="ARBA00022833"/>
    </source>
</evidence>
<dbReference type="SUPFAM" id="SSF52467">
    <property type="entry name" value="DHS-like NAD/FAD-binding domain"/>
    <property type="match status" value="1"/>
</dbReference>
<dbReference type="InterPro" id="IPR029035">
    <property type="entry name" value="DHS-like_NAD/FAD-binding_dom"/>
</dbReference>
<feature type="domain" description="Deacetylase sirtuin-type" evidence="9">
    <location>
        <begin position="62"/>
        <end position="306"/>
    </location>
</feature>
<evidence type="ECO:0000256" key="2">
    <source>
        <dbReference type="ARBA" id="ARBA00022679"/>
    </source>
</evidence>
<dbReference type="Gene3D" id="2.20.28.200">
    <property type="match status" value="1"/>
</dbReference>
<dbReference type="GO" id="GO:0003714">
    <property type="term" value="F:transcription corepressor activity"/>
    <property type="evidence" value="ECO:0007669"/>
    <property type="project" value="TreeGrafter"/>
</dbReference>
<dbReference type="FunFam" id="3.40.50.1220:FF:000038">
    <property type="entry name" value="NAD-dependent protein deacetylase sirtuin-6 isoform X2"/>
    <property type="match status" value="1"/>
</dbReference>
<proteinExistence type="inferred from homology"/>
<evidence type="ECO:0000256" key="3">
    <source>
        <dbReference type="ARBA" id="ARBA00022723"/>
    </source>
</evidence>
<evidence type="ECO:0000256" key="7">
    <source>
        <dbReference type="PROSITE-ProRule" id="PRU00236"/>
    </source>
</evidence>